<dbReference type="EMBL" id="JARYMX010000005">
    <property type="protein sequence ID" value="KAJ9550092.1"/>
    <property type="molecule type" value="Genomic_DNA"/>
</dbReference>
<dbReference type="GO" id="GO:0006952">
    <property type="term" value="P:defense response"/>
    <property type="evidence" value="ECO:0007669"/>
    <property type="project" value="InterPro"/>
</dbReference>
<dbReference type="PANTHER" id="PTHR11592">
    <property type="entry name" value="GLUTATHIONE PEROXIDASE"/>
    <property type="match status" value="1"/>
</dbReference>
<dbReference type="AlphaFoldDB" id="A0AA38TEV6"/>
<dbReference type="InterPro" id="IPR008176">
    <property type="entry name" value="Defensin_plant"/>
</dbReference>
<dbReference type="Proteomes" id="UP001172457">
    <property type="component" value="Chromosome 5"/>
</dbReference>
<dbReference type="PROSITE" id="PS51355">
    <property type="entry name" value="GLUTATHIONE_PEROXID_3"/>
    <property type="match status" value="1"/>
</dbReference>
<accession>A0AA38TEV6</accession>
<dbReference type="GO" id="GO:0006979">
    <property type="term" value="P:response to oxidative stress"/>
    <property type="evidence" value="ECO:0007669"/>
    <property type="project" value="InterPro"/>
</dbReference>
<keyword evidence="3" id="KW-0560">Oxidoreductase</keyword>
<name>A0AA38TEV6_9ASTR</name>
<dbReference type="GO" id="GO:0005829">
    <property type="term" value="C:cytosol"/>
    <property type="evidence" value="ECO:0007669"/>
    <property type="project" value="TreeGrafter"/>
</dbReference>
<protein>
    <recommendedName>
        <fullName evidence="6">Glutathione peroxidase</fullName>
    </recommendedName>
</protein>
<sequence length="193" mass="20936">MKVFPTALAVVSGNAVFVSKIINVNGKEADPLYKFLKSSKGGFLGDSIKWNFTKFLVNSQGEVVNCYAPITSPLSIEGAFGTWNSTGQDGTKVPVPSLVQHGTEQKFSVPRLVRHGTGTGIGQDGTAWDKKWDGEERNGKMMVVEGGTCESRSIVFKGTCFVDNDCAIICKNEEGYKCCLKKLVFDDDDDGSF</sequence>
<reference evidence="4" key="1">
    <citation type="submission" date="2023-03" db="EMBL/GenBank/DDBJ databases">
        <title>Chromosome-scale reference genome and RAD-based genetic map of yellow starthistle (Centaurea solstitialis) reveal putative structural variation and QTLs associated with invader traits.</title>
        <authorList>
            <person name="Reatini B."/>
            <person name="Cang F.A."/>
            <person name="Jiang Q."/>
            <person name="Mckibben M.T.W."/>
            <person name="Barker M.S."/>
            <person name="Rieseberg L.H."/>
            <person name="Dlugosch K.M."/>
        </authorList>
    </citation>
    <scope>NUCLEOTIDE SEQUENCE</scope>
    <source>
        <strain evidence="4">CAN-66</strain>
        <tissue evidence="4">Leaf</tissue>
    </source>
</reference>
<dbReference type="Gene3D" id="3.40.30.10">
    <property type="entry name" value="Glutaredoxin"/>
    <property type="match status" value="1"/>
</dbReference>
<evidence type="ECO:0000256" key="2">
    <source>
        <dbReference type="ARBA" id="ARBA00022559"/>
    </source>
</evidence>
<proteinExistence type="inferred from homology"/>
<dbReference type="SUPFAM" id="SSF57095">
    <property type="entry name" value="Scorpion toxin-like"/>
    <property type="match status" value="1"/>
</dbReference>
<dbReference type="InterPro" id="IPR036574">
    <property type="entry name" value="Scorpion_toxin-like_sf"/>
</dbReference>
<evidence type="ECO:0008006" key="6">
    <source>
        <dbReference type="Google" id="ProtNLM"/>
    </source>
</evidence>
<evidence type="ECO:0000256" key="1">
    <source>
        <dbReference type="ARBA" id="ARBA00006926"/>
    </source>
</evidence>
<evidence type="ECO:0000313" key="5">
    <source>
        <dbReference type="Proteomes" id="UP001172457"/>
    </source>
</evidence>
<dbReference type="PANTHER" id="PTHR11592:SF118">
    <property type="entry name" value="PHOSPHOLIPID HYDROPEROXIDE GLUTATHIONE PEROXIDASE 6, MITOCHONDRIAL-RELATED"/>
    <property type="match status" value="1"/>
</dbReference>
<evidence type="ECO:0000256" key="3">
    <source>
        <dbReference type="ARBA" id="ARBA00023002"/>
    </source>
</evidence>
<evidence type="ECO:0000313" key="4">
    <source>
        <dbReference type="EMBL" id="KAJ9550092.1"/>
    </source>
</evidence>
<dbReference type="InterPro" id="IPR036249">
    <property type="entry name" value="Thioredoxin-like_sf"/>
</dbReference>
<dbReference type="PROSITE" id="PS00940">
    <property type="entry name" value="GAMMA_THIONIN"/>
    <property type="match status" value="1"/>
</dbReference>
<comment type="caution">
    <text evidence="4">The sequence shown here is derived from an EMBL/GenBank/DDBJ whole genome shotgun (WGS) entry which is preliminary data.</text>
</comment>
<keyword evidence="2" id="KW-0575">Peroxidase</keyword>
<gene>
    <name evidence="4" type="ORF">OSB04_022635</name>
</gene>
<comment type="similarity">
    <text evidence="1">Belongs to the glutathione peroxidase family.</text>
</comment>
<dbReference type="Gene3D" id="3.30.30.10">
    <property type="entry name" value="Knottin, scorpion toxin-like"/>
    <property type="match status" value="1"/>
</dbReference>
<dbReference type="SUPFAM" id="SSF52833">
    <property type="entry name" value="Thioredoxin-like"/>
    <property type="match status" value="1"/>
</dbReference>
<dbReference type="InterPro" id="IPR000889">
    <property type="entry name" value="Glutathione_peroxidase"/>
</dbReference>
<dbReference type="GO" id="GO:0004601">
    <property type="term" value="F:peroxidase activity"/>
    <property type="evidence" value="ECO:0007669"/>
    <property type="project" value="UniProtKB-KW"/>
</dbReference>
<keyword evidence="5" id="KW-1185">Reference proteome</keyword>
<organism evidence="4 5">
    <name type="scientific">Centaurea solstitialis</name>
    <name type="common">yellow star-thistle</name>
    <dbReference type="NCBI Taxonomy" id="347529"/>
    <lineage>
        <taxon>Eukaryota</taxon>
        <taxon>Viridiplantae</taxon>
        <taxon>Streptophyta</taxon>
        <taxon>Embryophyta</taxon>
        <taxon>Tracheophyta</taxon>
        <taxon>Spermatophyta</taxon>
        <taxon>Magnoliopsida</taxon>
        <taxon>eudicotyledons</taxon>
        <taxon>Gunneridae</taxon>
        <taxon>Pentapetalae</taxon>
        <taxon>asterids</taxon>
        <taxon>campanulids</taxon>
        <taxon>Asterales</taxon>
        <taxon>Asteraceae</taxon>
        <taxon>Carduoideae</taxon>
        <taxon>Cardueae</taxon>
        <taxon>Centaureinae</taxon>
        <taxon>Centaurea</taxon>
    </lineage>
</organism>